<evidence type="ECO:0008006" key="6">
    <source>
        <dbReference type="Google" id="ProtNLM"/>
    </source>
</evidence>
<dbReference type="InterPro" id="IPR018946">
    <property type="entry name" value="PhoD-like_MPP"/>
</dbReference>
<feature type="domain" description="PhoD-like phosphatase metallophosphatase" evidence="3">
    <location>
        <begin position="166"/>
        <end position="541"/>
    </location>
</feature>
<proteinExistence type="predicted"/>
<dbReference type="InterPro" id="IPR029052">
    <property type="entry name" value="Metallo-depent_PP-like"/>
</dbReference>
<accession>A0A1A6AFC1</accession>
<dbReference type="GO" id="GO:0046872">
    <property type="term" value="F:metal ion binding"/>
    <property type="evidence" value="ECO:0007669"/>
    <property type="project" value="InterPro"/>
</dbReference>
<dbReference type="EMBL" id="KI894027">
    <property type="protein sequence ID" value="OBR88756.1"/>
    <property type="molecule type" value="Genomic_DNA"/>
</dbReference>
<dbReference type="STRING" id="1296121.A0A1A6AFC1"/>
<name>A0A1A6AFC1_9TREE</name>
<keyword evidence="1 2" id="KW-0732">Signal</keyword>
<feature type="chain" id="PRO_5012227134" description="Alkaline phosphatase" evidence="2">
    <location>
        <begin position="16"/>
        <end position="589"/>
    </location>
</feature>
<feature type="signal peptide" evidence="2">
    <location>
        <begin position="1"/>
        <end position="15"/>
    </location>
</feature>
<dbReference type="CDD" id="cd07389">
    <property type="entry name" value="MPP_PhoD"/>
    <property type="match status" value="1"/>
</dbReference>
<evidence type="ECO:0000259" key="4">
    <source>
        <dbReference type="Pfam" id="PF16655"/>
    </source>
</evidence>
<dbReference type="GO" id="GO:0003993">
    <property type="term" value="F:acid phosphatase activity"/>
    <property type="evidence" value="ECO:0007669"/>
    <property type="project" value="InterPro"/>
</dbReference>
<dbReference type="SUPFAM" id="SSF56300">
    <property type="entry name" value="Metallo-dependent phosphatases"/>
    <property type="match status" value="1"/>
</dbReference>
<dbReference type="PANTHER" id="PTHR43606:SF7">
    <property type="entry name" value="PHOSPHATASE, PUTATIVE (AFU_ORTHOLOGUE AFUA_6G08710)-RELATED"/>
    <property type="match status" value="1"/>
</dbReference>
<evidence type="ECO:0000256" key="1">
    <source>
        <dbReference type="ARBA" id="ARBA00022729"/>
    </source>
</evidence>
<dbReference type="AlphaFoldDB" id="A0A1A6AFC1"/>
<dbReference type="Gene3D" id="2.60.40.380">
    <property type="entry name" value="Purple acid phosphatase-like, N-terminal"/>
    <property type="match status" value="1"/>
</dbReference>
<feature type="domain" description="Phospholipase D N-terminal" evidence="4">
    <location>
        <begin position="60"/>
        <end position="152"/>
    </location>
</feature>
<dbReference type="PANTHER" id="PTHR43606">
    <property type="entry name" value="PHOSPHATASE, PUTATIVE (AFU_ORTHOLOGUE AFUA_6G08710)-RELATED"/>
    <property type="match status" value="1"/>
</dbReference>
<gene>
    <name evidence="5" type="ORF">I303_00573</name>
</gene>
<reference evidence="5" key="1">
    <citation type="submission" date="2013-07" db="EMBL/GenBank/DDBJ databases">
        <title>The Genome Sequence of Cryptococcus dejecticola CBS10117.</title>
        <authorList>
            <consortium name="The Broad Institute Genome Sequencing Platform"/>
            <person name="Cuomo C."/>
            <person name="Litvintseva A."/>
            <person name="Chen Y."/>
            <person name="Heitman J."/>
            <person name="Sun S."/>
            <person name="Springer D."/>
            <person name="Dromer F."/>
            <person name="Young S.K."/>
            <person name="Zeng Q."/>
            <person name="Gargeya S."/>
            <person name="Fitzgerald M."/>
            <person name="Abouelleil A."/>
            <person name="Alvarado L."/>
            <person name="Berlin A.M."/>
            <person name="Chapman S.B."/>
            <person name="Dewar J."/>
            <person name="Goldberg J."/>
            <person name="Griggs A."/>
            <person name="Gujja S."/>
            <person name="Hansen M."/>
            <person name="Howarth C."/>
            <person name="Imamovic A."/>
            <person name="Larimer J."/>
            <person name="McCowan C."/>
            <person name="Murphy C."/>
            <person name="Pearson M."/>
            <person name="Priest M."/>
            <person name="Roberts A."/>
            <person name="Saif S."/>
            <person name="Shea T."/>
            <person name="Sykes S."/>
            <person name="Wortman J."/>
            <person name="Nusbaum C."/>
            <person name="Birren B."/>
        </authorList>
    </citation>
    <scope>NUCLEOTIDE SEQUENCE [LARGE SCALE GENOMIC DNA]</scope>
    <source>
        <strain evidence="5">CBS 10117</strain>
    </source>
</reference>
<dbReference type="InterPro" id="IPR038607">
    <property type="entry name" value="PhoD-like_sf"/>
</dbReference>
<sequence length="589" mass="67000">MLPIILLAFVSPAAASIQHNRAYDSPSYRAPQLGTSRELARRNHKRWEYYDGQLDFPYNVASGDPEPDSVILWTHPVVTSEDSRPVCLEYQVSKNNDSWSDLVASDQVWTTADVDYSYKVEAGGLEPKTTYYYRFVNCADKNNASPVGRFKTTPTEDDNEIDKLSFAVFSCSNYPYGFFNAYGNAAARDSIDYAVHVGDYIYEYRGDGCDDYYSCYGDGRDIGRVPEPNRELFLLDDYRQRYAQYRSDPDLQALHQSHAWQLVWDDHEVADNTWKSGSADSNDTVSGTQYNTSFTERKANAVKAYFEWMPIRTVDTDDSLRIWRSFKFGTLADLYLLDTRQYNRDLTDLYYNTDEVKLLTEEEHRSLMGGRQENWLYHGLKNSSERGAQWKILGQQIVSTDMVIVYLVANLVSDNVDAWDGYKANRRRILDTVSQNNIDNVIVISGDSHANWVSDITYDDKEGYNTVTGDGSYLVEFAGTAVSSPSSHGYNSTANKPLPKEEYLQVAQKLINATGNEELQWTEGATRGYFELHFTRQEATAIYYGIDDVRVHSKNETALATFVVEDKANKLRRPVADGKVNGGWLAQRG</sequence>
<dbReference type="Gene3D" id="3.60.21.70">
    <property type="entry name" value="PhoD-like phosphatase"/>
    <property type="match status" value="1"/>
</dbReference>
<evidence type="ECO:0000313" key="5">
    <source>
        <dbReference type="EMBL" id="OBR88756.1"/>
    </source>
</evidence>
<dbReference type="SUPFAM" id="SSF49363">
    <property type="entry name" value="Purple acid phosphatase, N-terminal domain"/>
    <property type="match status" value="1"/>
</dbReference>
<dbReference type="InterPro" id="IPR032093">
    <property type="entry name" value="PhoD_N"/>
</dbReference>
<dbReference type="Pfam" id="PF16655">
    <property type="entry name" value="PhoD_N"/>
    <property type="match status" value="1"/>
</dbReference>
<dbReference type="InterPro" id="IPR008963">
    <property type="entry name" value="Purple_acid_Pase-like_N"/>
</dbReference>
<organism evidence="5">
    <name type="scientific">Kwoniella dejecticola CBS 10117</name>
    <dbReference type="NCBI Taxonomy" id="1296121"/>
    <lineage>
        <taxon>Eukaryota</taxon>
        <taxon>Fungi</taxon>
        <taxon>Dikarya</taxon>
        <taxon>Basidiomycota</taxon>
        <taxon>Agaricomycotina</taxon>
        <taxon>Tremellomycetes</taxon>
        <taxon>Tremellales</taxon>
        <taxon>Cryptococcaceae</taxon>
        <taxon>Kwoniella</taxon>
    </lineage>
</organism>
<dbReference type="OrthoDB" id="29024at2759"/>
<dbReference type="VEuPathDB" id="FungiDB:I303_00573"/>
<evidence type="ECO:0000256" key="2">
    <source>
        <dbReference type="SAM" id="SignalP"/>
    </source>
</evidence>
<protein>
    <recommendedName>
        <fullName evidence="6">Alkaline phosphatase</fullName>
    </recommendedName>
</protein>
<evidence type="ECO:0000259" key="3">
    <source>
        <dbReference type="Pfam" id="PF09423"/>
    </source>
</evidence>
<dbReference type="Pfam" id="PF09423">
    <property type="entry name" value="PhoD"/>
    <property type="match status" value="1"/>
</dbReference>
<dbReference type="InterPro" id="IPR052900">
    <property type="entry name" value="Phospholipid_Metab_Enz"/>
</dbReference>